<comment type="similarity">
    <text evidence="1 2">Belongs to the UPF0148 family.</text>
</comment>
<dbReference type="Pfam" id="PF06677">
    <property type="entry name" value="Auto_anti-p27"/>
    <property type="match status" value="1"/>
</dbReference>
<dbReference type="HAMAP" id="MF_00343">
    <property type="entry name" value="UPF0148"/>
    <property type="match status" value="1"/>
</dbReference>
<dbReference type="EMBL" id="DUJR01000002">
    <property type="protein sequence ID" value="HII59057.1"/>
    <property type="molecule type" value="Genomic_DNA"/>
</dbReference>
<dbReference type="InterPro" id="IPR009563">
    <property type="entry name" value="SSSCA1"/>
</dbReference>
<evidence type="ECO:0000256" key="1">
    <source>
        <dbReference type="ARBA" id="ARBA00011077"/>
    </source>
</evidence>
<dbReference type="AlphaFoldDB" id="A0A832SUR3"/>
<dbReference type="PANTHER" id="PTHR16537">
    <property type="entry name" value="SJOEGREN SYNDROME/SCLERODERMA AUTOANTIGEN 1"/>
    <property type="match status" value="1"/>
</dbReference>
<name>A0A832SUR3_9EURY</name>
<evidence type="ECO:0000313" key="3">
    <source>
        <dbReference type="EMBL" id="HII59057.1"/>
    </source>
</evidence>
<dbReference type="NCBIfam" id="NF001646">
    <property type="entry name" value="PRK00420.1-3"/>
    <property type="match status" value="1"/>
</dbReference>
<evidence type="ECO:0000256" key="2">
    <source>
        <dbReference type="HAMAP-Rule" id="MF_00343"/>
    </source>
</evidence>
<reference evidence="3" key="1">
    <citation type="journal article" date="2020" name="bioRxiv">
        <title>A rank-normalized archaeal taxonomy based on genome phylogeny resolves widespread incomplete and uneven classifications.</title>
        <authorList>
            <person name="Rinke C."/>
            <person name="Chuvochina M."/>
            <person name="Mussig A.J."/>
            <person name="Chaumeil P.-A."/>
            <person name="Waite D.W."/>
            <person name="Whitman W.B."/>
            <person name="Parks D.H."/>
            <person name="Hugenholtz P."/>
        </authorList>
    </citation>
    <scope>NUCLEOTIDE SEQUENCE</scope>
    <source>
        <strain evidence="3">UBA8849</strain>
    </source>
</reference>
<dbReference type="PANTHER" id="PTHR16537:SF1">
    <property type="entry name" value="PROTEIN ZNRD2"/>
    <property type="match status" value="1"/>
</dbReference>
<dbReference type="RefSeq" id="WP_064496649.1">
    <property type="nucleotide sequence ID" value="NC_000909.1"/>
</dbReference>
<gene>
    <name evidence="3" type="ORF">HA335_00515</name>
</gene>
<sequence>MKNDDAIKVLSNELLKGAKMLSTHCSKCGCPLFEKDGKIYCPICEKLKNKETIEKGENEKEIKNEIERKKSEINEILDLNKVVMDKINYLVMKLKEEDEVSRIREIAEAIYVLIKLKKKIE</sequence>
<organism evidence="3 4">
    <name type="scientific">Methanocaldococcus jannaschii</name>
    <dbReference type="NCBI Taxonomy" id="2190"/>
    <lineage>
        <taxon>Archaea</taxon>
        <taxon>Methanobacteriati</taxon>
        <taxon>Methanobacteriota</taxon>
        <taxon>Methanomada group</taxon>
        <taxon>Methanococci</taxon>
        <taxon>Methanococcales</taxon>
        <taxon>Methanocaldococcaceae</taxon>
        <taxon>Methanocaldococcus</taxon>
    </lineage>
</organism>
<comment type="caution">
    <text evidence="3">The sequence shown here is derived from an EMBL/GenBank/DDBJ whole genome shotgun (WGS) entry which is preliminary data.</text>
</comment>
<proteinExistence type="inferred from homology"/>
<protein>
    <recommendedName>
        <fullName evidence="2">UPF0148 protein HA335_00515</fullName>
    </recommendedName>
</protein>
<dbReference type="InterPro" id="IPR022954">
    <property type="entry name" value="UPF0148"/>
</dbReference>
<dbReference type="Proteomes" id="UP000645676">
    <property type="component" value="Unassembled WGS sequence"/>
</dbReference>
<accession>A0A832SUR3</accession>
<evidence type="ECO:0000313" key="4">
    <source>
        <dbReference type="Proteomes" id="UP000645676"/>
    </source>
</evidence>
<dbReference type="InterPro" id="IPR051888">
    <property type="entry name" value="UPF0148_domain"/>
</dbReference>